<dbReference type="EMBL" id="LUTY01002980">
    <property type="protein sequence ID" value="OAD19024.1"/>
    <property type="molecule type" value="Genomic_DNA"/>
</dbReference>
<protein>
    <submittedName>
        <fullName evidence="1">Uncharacterized protein</fullName>
    </submittedName>
</protein>
<name>A0A176RTG9_9GAMM</name>
<sequence>MLLPSELNCQASLVRKSFDCGDGFADSGGDWVNTTTHRYPVDMHGASTTLGNTTAKLCAGQMQMIA</sequence>
<reference evidence="1 2" key="1">
    <citation type="submission" date="2016-05" db="EMBL/GenBank/DDBJ databases">
        <title>Single-cell genome of chain-forming Candidatus Thiomargarita nelsonii and comparison to other large sulfur-oxidizing bacteria.</title>
        <authorList>
            <person name="Winkel M."/>
            <person name="Salman V."/>
            <person name="Woyke T."/>
            <person name="Schulz-Vogt H."/>
            <person name="Richter M."/>
            <person name="Flood B."/>
            <person name="Bailey J."/>
            <person name="Amann R."/>
            <person name="Mussmann M."/>
        </authorList>
    </citation>
    <scope>NUCLEOTIDE SEQUENCE [LARGE SCALE GENOMIC DNA]</scope>
    <source>
        <strain evidence="1 2">THI036</strain>
    </source>
</reference>
<evidence type="ECO:0000313" key="2">
    <source>
        <dbReference type="Proteomes" id="UP000076962"/>
    </source>
</evidence>
<evidence type="ECO:0000313" key="1">
    <source>
        <dbReference type="EMBL" id="OAD19024.1"/>
    </source>
</evidence>
<organism evidence="1 2">
    <name type="scientific">Candidatus Thiomargarita nelsonii</name>
    <dbReference type="NCBI Taxonomy" id="1003181"/>
    <lineage>
        <taxon>Bacteria</taxon>
        <taxon>Pseudomonadati</taxon>
        <taxon>Pseudomonadota</taxon>
        <taxon>Gammaproteobacteria</taxon>
        <taxon>Thiotrichales</taxon>
        <taxon>Thiotrichaceae</taxon>
        <taxon>Thiomargarita</taxon>
    </lineage>
</organism>
<dbReference type="AlphaFoldDB" id="A0A176RTG9"/>
<dbReference type="Proteomes" id="UP000076962">
    <property type="component" value="Unassembled WGS sequence"/>
</dbReference>
<gene>
    <name evidence="1" type="ORF">THIOM_005365</name>
</gene>
<accession>A0A176RTG9</accession>
<proteinExistence type="predicted"/>
<keyword evidence="2" id="KW-1185">Reference proteome</keyword>
<comment type="caution">
    <text evidence="1">The sequence shown here is derived from an EMBL/GenBank/DDBJ whole genome shotgun (WGS) entry which is preliminary data.</text>
</comment>